<accession>A0ACD3A3H1</accession>
<proteinExistence type="predicted"/>
<evidence type="ECO:0000313" key="2">
    <source>
        <dbReference type="Proteomes" id="UP000308600"/>
    </source>
</evidence>
<keyword evidence="2" id="KW-1185">Reference proteome</keyword>
<protein>
    <submittedName>
        <fullName evidence="1">Uncharacterized protein</fullName>
    </submittedName>
</protein>
<reference evidence="1 2" key="1">
    <citation type="journal article" date="2019" name="Nat. Ecol. Evol.">
        <title>Megaphylogeny resolves global patterns of mushroom evolution.</title>
        <authorList>
            <person name="Varga T."/>
            <person name="Krizsan K."/>
            <person name="Foldi C."/>
            <person name="Dima B."/>
            <person name="Sanchez-Garcia M."/>
            <person name="Sanchez-Ramirez S."/>
            <person name="Szollosi G.J."/>
            <person name="Szarkandi J.G."/>
            <person name="Papp V."/>
            <person name="Albert L."/>
            <person name="Andreopoulos W."/>
            <person name="Angelini C."/>
            <person name="Antonin V."/>
            <person name="Barry K.W."/>
            <person name="Bougher N.L."/>
            <person name="Buchanan P."/>
            <person name="Buyck B."/>
            <person name="Bense V."/>
            <person name="Catcheside P."/>
            <person name="Chovatia M."/>
            <person name="Cooper J."/>
            <person name="Damon W."/>
            <person name="Desjardin D."/>
            <person name="Finy P."/>
            <person name="Geml J."/>
            <person name="Haridas S."/>
            <person name="Hughes K."/>
            <person name="Justo A."/>
            <person name="Karasinski D."/>
            <person name="Kautmanova I."/>
            <person name="Kiss B."/>
            <person name="Kocsube S."/>
            <person name="Kotiranta H."/>
            <person name="LaButti K.M."/>
            <person name="Lechner B.E."/>
            <person name="Liimatainen K."/>
            <person name="Lipzen A."/>
            <person name="Lukacs Z."/>
            <person name="Mihaltcheva S."/>
            <person name="Morgado L.N."/>
            <person name="Niskanen T."/>
            <person name="Noordeloos M.E."/>
            <person name="Ohm R.A."/>
            <person name="Ortiz-Santana B."/>
            <person name="Ovrebo C."/>
            <person name="Racz N."/>
            <person name="Riley R."/>
            <person name="Savchenko A."/>
            <person name="Shiryaev A."/>
            <person name="Soop K."/>
            <person name="Spirin V."/>
            <person name="Szebenyi C."/>
            <person name="Tomsovsky M."/>
            <person name="Tulloss R.E."/>
            <person name="Uehling J."/>
            <person name="Grigoriev I.V."/>
            <person name="Vagvolgyi C."/>
            <person name="Papp T."/>
            <person name="Martin F.M."/>
            <person name="Miettinen O."/>
            <person name="Hibbett D.S."/>
            <person name="Nagy L.G."/>
        </authorList>
    </citation>
    <scope>NUCLEOTIDE SEQUENCE [LARGE SCALE GENOMIC DNA]</scope>
    <source>
        <strain evidence="1 2">NL-1719</strain>
    </source>
</reference>
<gene>
    <name evidence="1" type="ORF">BDN72DRAFT_965696</name>
</gene>
<sequence length="633" mass="71496">MTHRVLTIPELLRNIFFSLPGGTHRDTYYATLVCHTWSEIALDVLWYEVDDICTLFNLLVPLIKLETDPPAGRKNQACHAEDWVRFEKYSRRVKMLAIESTTILPSPSVFDDIVRTRIRHEILPNLWSLRWLSDPSQGAIFLHSGIQELAFLINFDHIEEAKIFIRNACFSSRNITTLEIEVGSEGDSTAAPHPVECIEAELSSWFAQLQDIRWLFLPKFWHTSRLCRLLSQLPNLVHLGFKFGGLNYGNPLDTMAFIPISNGEKLVFPSLTKLSQNTPFSEMTRFLSSWQGSCQLQELTVASQILESPDGFRSALDVITTECPQLTWLGLTCLTTIYRHHPRGASHPRITLDTLLQLHKLKGLTSLEITHTLPFALTDEDFLVLVREWSQMESLRFGYDSFPLANDTIHIAESPLSPPPTDGVRNSSPTPLHPVMGLWNSVKALRTHCPQLIELYLFGIDDFPIQDNRTSQLADDEFAPSPFPDLTVLSFGTSLITSKKAAVAMALSRYISYGVTFIILPTWGGDQESPYLTYLNLKPLIPLRNEVRPTIQKLIDSADPAPSNPVWARPSHSNPLNEPIGVNGIVDEDTGLEIDKRMKLLEDVFSLLPILSAARHDEREQVKRQGTSNHVYA</sequence>
<dbReference type="EMBL" id="ML208779">
    <property type="protein sequence ID" value="TFK60413.1"/>
    <property type="molecule type" value="Genomic_DNA"/>
</dbReference>
<name>A0ACD3A3H1_9AGAR</name>
<dbReference type="Proteomes" id="UP000308600">
    <property type="component" value="Unassembled WGS sequence"/>
</dbReference>
<evidence type="ECO:0000313" key="1">
    <source>
        <dbReference type="EMBL" id="TFK60413.1"/>
    </source>
</evidence>
<organism evidence="1 2">
    <name type="scientific">Pluteus cervinus</name>
    <dbReference type="NCBI Taxonomy" id="181527"/>
    <lineage>
        <taxon>Eukaryota</taxon>
        <taxon>Fungi</taxon>
        <taxon>Dikarya</taxon>
        <taxon>Basidiomycota</taxon>
        <taxon>Agaricomycotina</taxon>
        <taxon>Agaricomycetes</taxon>
        <taxon>Agaricomycetidae</taxon>
        <taxon>Agaricales</taxon>
        <taxon>Pluteineae</taxon>
        <taxon>Pluteaceae</taxon>
        <taxon>Pluteus</taxon>
    </lineage>
</organism>